<comment type="caution">
    <text evidence="1">The sequence shown here is derived from an EMBL/GenBank/DDBJ whole genome shotgun (WGS) entry which is preliminary data.</text>
</comment>
<dbReference type="AlphaFoldDB" id="A0A0F9VSQ4"/>
<accession>A0A0F9VSQ4</accession>
<protein>
    <submittedName>
        <fullName evidence="1">Uncharacterized protein</fullName>
    </submittedName>
</protein>
<sequence>MEYKVGDWVKCPGKSRKCWVYGCVVVVNNNATGQRLLVNRGYLNRDWYSPDEISPALKPDQIPEQVDELRDALQKMAQNKKE</sequence>
<gene>
    <name evidence="1" type="ORF">LCGC14_0370050</name>
</gene>
<evidence type="ECO:0000313" key="1">
    <source>
        <dbReference type="EMBL" id="KKN76496.1"/>
    </source>
</evidence>
<reference evidence="1" key="1">
    <citation type="journal article" date="2015" name="Nature">
        <title>Complex archaea that bridge the gap between prokaryotes and eukaryotes.</title>
        <authorList>
            <person name="Spang A."/>
            <person name="Saw J.H."/>
            <person name="Jorgensen S.L."/>
            <person name="Zaremba-Niedzwiedzka K."/>
            <person name="Martijn J."/>
            <person name="Lind A.E."/>
            <person name="van Eijk R."/>
            <person name="Schleper C."/>
            <person name="Guy L."/>
            <person name="Ettema T.J."/>
        </authorList>
    </citation>
    <scope>NUCLEOTIDE SEQUENCE</scope>
</reference>
<organism evidence="1">
    <name type="scientific">marine sediment metagenome</name>
    <dbReference type="NCBI Taxonomy" id="412755"/>
    <lineage>
        <taxon>unclassified sequences</taxon>
        <taxon>metagenomes</taxon>
        <taxon>ecological metagenomes</taxon>
    </lineage>
</organism>
<name>A0A0F9VSQ4_9ZZZZ</name>
<proteinExistence type="predicted"/>
<dbReference type="EMBL" id="LAZR01000295">
    <property type="protein sequence ID" value="KKN76496.1"/>
    <property type="molecule type" value="Genomic_DNA"/>
</dbReference>